<dbReference type="Proteomes" id="UP001341840">
    <property type="component" value="Unassembled WGS sequence"/>
</dbReference>
<name>A0ABU6XJK2_9FABA</name>
<feature type="domain" description="Putative plant transposon protein" evidence="1">
    <location>
        <begin position="7"/>
        <end position="182"/>
    </location>
</feature>
<evidence type="ECO:0000259" key="1">
    <source>
        <dbReference type="Pfam" id="PF20167"/>
    </source>
</evidence>
<keyword evidence="3" id="KW-1185">Reference proteome</keyword>
<reference evidence="2 3" key="1">
    <citation type="journal article" date="2023" name="Plants (Basel)">
        <title>Bridging the Gap: Combining Genomics and Transcriptomics Approaches to Understand Stylosanthes scabra, an Orphan Legume from the Brazilian Caatinga.</title>
        <authorList>
            <person name="Ferreira-Neto J.R.C."/>
            <person name="da Silva M.D."/>
            <person name="Binneck E."/>
            <person name="de Melo N.F."/>
            <person name="da Silva R.H."/>
            <person name="de Melo A.L.T.M."/>
            <person name="Pandolfi V."/>
            <person name="Bustamante F.O."/>
            <person name="Brasileiro-Vidal A.C."/>
            <person name="Benko-Iseppon A.M."/>
        </authorList>
    </citation>
    <scope>NUCLEOTIDE SEQUENCE [LARGE SCALE GENOMIC DNA]</scope>
    <source>
        <tissue evidence="2">Leaves</tissue>
    </source>
</reference>
<comment type="caution">
    <text evidence="2">The sequence shown here is derived from an EMBL/GenBank/DDBJ whole genome shotgun (WGS) entry which is preliminary data.</text>
</comment>
<dbReference type="Pfam" id="PF20167">
    <property type="entry name" value="Transposase_32"/>
    <property type="match status" value="1"/>
</dbReference>
<dbReference type="EMBL" id="JASCZI010211857">
    <property type="protein sequence ID" value="MED6197158.1"/>
    <property type="molecule type" value="Genomic_DNA"/>
</dbReference>
<organism evidence="2 3">
    <name type="scientific">Stylosanthes scabra</name>
    <dbReference type="NCBI Taxonomy" id="79078"/>
    <lineage>
        <taxon>Eukaryota</taxon>
        <taxon>Viridiplantae</taxon>
        <taxon>Streptophyta</taxon>
        <taxon>Embryophyta</taxon>
        <taxon>Tracheophyta</taxon>
        <taxon>Spermatophyta</taxon>
        <taxon>Magnoliopsida</taxon>
        <taxon>eudicotyledons</taxon>
        <taxon>Gunneridae</taxon>
        <taxon>Pentapetalae</taxon>
        <taxon>rosids</taxon>
        <taxon>fabids</taxon>
        <taxon>Fabales</taxon>
        <taxon>Fabaceae</taxon>
        <taxon>Papilionoideae</taxon>
        <taxon>50 kb inversion clade</taxon>
        <taxon>dalbergioids sensu lato</taxon>
        <taxon>Dalbergieae</taxon>
        <taxon>Pterocarpus clade</taxon>
        <taxon>Stylosanthes</taxon>
    </lineage>
</organism>
<proteinExistence type="predicted"/>
<dbReference type="InterPro" id="IPR046796">
    <property type="entry name" value="Transposase_32_dom"/>
</dbReference>
<protein>
    <recommendedName>
        <fullName evidence="1">Putative plant transposon protein domain-containing protein</fullName>
    </recommendedName>
</protein>
<accession>A0ABU6XJK2</accession>
<evidence type="ECO:0000313" key="2">
    <source>
        <dbReference type="EMBL" id="MED6197158.1"/>
    </source>
</evidence>
<gene>
    <name evidence="2" type="ORF">PIB30_054079</name>
</gene>
<evidence type="ECO:0000313" key="3">
    <source>
        <dbReference type="Proteomes" id="UP001341840"/>
    </source>
</evidence>
<sequence length="247" mass="28287">MYNAFIPINVTLVWEFCANFSADHQDTVFLRGRRIPFTENDIRRYLNIHIDLPGPGENDAFKEATERRNGNDLDIELVFSVIRRQGTNWANNPADDTIPERKLDNAILNAQATAWQKLIIANVDPKQHGTTFDLNRAILIFVLMTEGVVNLPRIMRDVLLKRPMGNSRNLLPYPIFISRLASQFQGEQPKVHRGIVIPPPRPPQERLLRRQSRQIQNTQIMIHQALPDAVFTGLLFENNSDSTEAES</sequence>